<dbReference type="RefSeq" id="XP_005827582.1">
    <property type="nucleotide sequence ID" value="XM_005827525.1"/>
</dbReference>
<protein>
    <submittedName>
        <fullName evidence="2 3">Uncharacterized protein</fullName>
    </submittedName>
</protein>
<dbReference type="EnsemblProtists" id="EKX40602">
    <property type="protein sequence ID" value="EKX40602"/>
    <property type="gene ID" value="GUITHDRAFT_154108"/>
</dbReference>
<dbReference type="Proteomes" id="UP000011087">
    <property type="component" value="Unassembled WGS sequence"/>
</dbReference>
<evidence type="ECO:0000313" key="2">
    <source>
        <dbReference type="EMBL" id="EKX40602.1"/>
    </source>
</evidence>
<evidence type="ECO:0000313" key="3">
    <source>
        <dbReference type="EnsemblProtists" id="EKX40602"/>
    </source>
</evidence>
<sequence>MPTSFPFASMPQGAIPAAPFMMSGAPMAFAPPPGMMSMPFPAPQPFPAMISQQQPQSQSQQPQQPPRGSQPPQMMGPPLFSTMMAPAATASNGQLLPGGIHPEFPQLGPVQPYPTAVTPMDDMLLARLNQIPPQNDGLPGFPYIGAPFIGIYDESKVGGAQKEYEAPADYDDEVRGTQV</sequence>
<accession>L1IWW0</accession>
<dbReference type="AlphaFoldDB" id="L1IWW0"/>
<reference evidence="4" key="2">
    <citation type="submission" date="2012-11" db="EMBL/GenBank/DDBJ databases">
        <authorList>
            <person name="Kuo A."/>
            <person name="Curtis B.A."/>
            <person name="Tanifuji G."/>
            <person name="Burki F."/>
            <person name="Gruber A."/>
            <person name="Irimia M."/>
            <person name="Maruyama S."/>
            <person name="Arias M.C."/>
            <person name="Ball S.G."/>
            <person name="Gile G.H."/>
            <person name="Hirakawa Y."/>
            <person name="Hopkins J.F."/>
            <person name="Rensing S.A."/>
            <person name="Schmutz J."/>
            <person name="Symeonidi A."/>
            <person name="Elias M."/>
            <person name="Eveleigh R.J."/>
            <person name="Herman E.K."/>
            <person name="Klute M.J."/>
            <person name="Nakayama T."/>
            <person name="Obornik M."/>
            <person name="Reyes-Prieto A."/>
            <person name="Armbrust E.V."/>
            <person name="Aves S.J."/>
            <person name="Beiko R.G."/>
            <person name="Coutinho P."/>
            <person name="Dacks J.B."/>
            <person name="Durnford D.G."/>
            <person name="Fast N.M."/>
            <person name="Green B.R."/>
            <person name="Grisdale C."/>
            <person name="Hempe F."/>
            <person name="Henrissat B."/>
            <person name="Hoppner M.P."/>
            <person name="Ishida K.-I."/>
            <person name="Kim E."/>
            <person name="Koreny L."/>
            <person name="Kroth P.G."/>
            <person name="Liu Y."/>
            <person name="Malik S.-B."/>
            <person name="Maier U.G."/>
            <person name="McRose D."/>
            <person name="Mock T."/>
            <person name="Neilson J.A."/>
            <person name="Onodera N.T."/>
            <person name="Poole A.M."/>
            <person name="Pritham E.J."/>
            <person name="Richards T.A."/>
            <person name="Rocap G."/>
            <person name="Roy S.W."/>
            <person name="Sarai C."/>
            <person name="Schaack S."/>
            <person name="Shirato S."/>
            <person name="Slamovits C.H."/>
            <person name="Spencer D.F."/>
            <person name="Suzuki S."/>
            <person name="Worden A.Z."/>
            <person name="Zauner S."/>
            <person name="Barry K."/>
            <person name="Bell C."/>
            <person name="Bharti A.K."/>
            <person name="Crow J.A."/>
            <person name="Grimwood J."/>
            <person name="Kramer R."/>
            <person name="Lindquist E."/>
            <person name="Lucas S."/>
            <person name="Salamov A."/>
            <person name="McFadden G.I."/>
            <person name="Lane C.E."/>
            <person name="Keeling P.J."/>
            <person name="Gray M.W."/>
            <person name="Grigoriev I.V."/>
            <person name="Archibald J.M."/>
        </authorList>
    </citation>
    <scope>NUCLEOTIDE SEQUENCE</scope>
    <source>
        <strain evidence="4">CCMP2712</strain>
    </source>
</reference>
<proteinExistence type="predicted"/>
<dbReference type="HOGENOM" id="CLU_1506199_0_0_1"/>
<feature type="compositionally biased region" description="Pro residues" evidence="1">
    <location>
        <begin position="36"/>
        <end position="46"/>
    </location>
</feature>
<organism evidence="2">
    <name type="scientific">Guillardia theta (strain CCMP2712)</name>
    <name type="common">Cryptophyte</name>
    <dbReference type="NCBI Taxonomy" id="905079"/>
    <lineage>
        <taxon>Eukaryota</taxon>
        <taxon>Cryptophyceae</taxon>
        <taxon>Pyrenomonadales</taxon>
        <taxon>Geminigeraceae</taxon>
        <taxon>Guillardia</taxon>
    </lineage>
</organism>
<dbReference type="GeneID" id="17297185"/>
<keyword evidence="4" id="KW-1185">Reference proteome</keyword>
<evidence type="ECO:0000313" key="4">
    <source>
        <dbReference type="Proteomes" id="UP000011087"/>
    </source>
</evidence>
<reference evidence="3" key="3">
    <citation type="submission" date="2015-06" db="UniProtKB">
        <authorList>
            <consortium name="EnsemblProtists"/>
        </authorList>
    </citation>
    <scope>IDENTIFICATION</scope>
</reference>
<name>L1IWW0_GUITC</name>
<dbReference type="KEGG" id="gtt:GUITHDRAFT_154108"/>
<dbReference type="EMBL" id="JH993030">
    <property type="protein sequence ID" value="EKX40602.1"/>
    <property type="molecule type" value="Genomic_DNA"/>
</dbReference>
<feature type="region of interest" description="Disordered" evidence="1">
    <location>
        <begin position="36"/>
        <end position="79"/>
    </location>
</feature>
<dbReference type="PaxDb" id="55529-EKX40602"/>
<gene>
    <name evidence="2" type="ORF">GUITHDRAFT_154108</name>
</gene>
<reference evidence="2 4" key="1">
    <citation type="journal article" date="2012" name="Nature">
        <title>Algal genomes reveal evolutionary mosaicism and the fate of nucleomorphs.</title>
        <authorList>
            <consortium name="DOE Joint Genome Institute"/>
            <person name="Curtis B.A."/>
            <person name="Tanifuji G."/>
            <person name="Burki F."/>
            <person name="Gruber A."/>
            <person name="Irimia M."/>
            <person name="Maruyama S."/>
            <person name="Arias M.C."/>
            <person name="Ball S.G."/>
            <person name="Gile G.H."/>
            <person name="Hirakawa Y."/>
            <person name="Hopkins J.F."/>
            <person name="Kuo A."/>
            <person name="Rensing S.A."/>
            <person name="Schmutz J."/>
            <person name="Symeonidi A."/>
            <person name="Elias M."/>
            <person name="Eveleigh R.J."/>
            <person name="Herman E.K."/>
            <person name="Klute M.J."/>
            <person name="Nakayama T."/>
            <person name="Obornik M."/>
            <person name="Reyes-Prieto A."/>
            <person name="Armbrust E.V."/>
            <person name="Aves S.J."/>
            <person name="Beiko R.G."/>
            <person name="Coutinho P."/>
            <person name="Dacks J.B."/>
            <person name="Durnford D.G."/>
            <person name="Fast N.M."/>
            <person name="Green B.R."/>
            <person name="Grisdale C.J."/>
            <person name="Hempel F."/>
            <person name="Henrissat B."/>
            <person name="Hoppner M.P."/>
            <person name="Ishida K."/>
            <person name="Kim E."/>
            <person name="Koreny L."/>
            <person name="Kroth P.G."/>
            <person name="Liu Y."/>
            <person name="Malik S.B."/>
            <person name="Maier U.G."/>
            <person name="McRose D."/>
            <person name="Mock T."/>
            <person name="Neilson J.A."/>
            <person name="Onodera N.T."/>
            <person name="Poole A.M."/>
            <person name="Pritham E.J."/>
            <person name="Richards T.A."/>
            <person name="Rocap G."/>
            <person name="Roy S.W."/>
            <person name="Sarai C."/>
            <person name="Schaack S."/>
            <person name="Shirato S."/>
            <person name="Slamovits C.H."/>
            <person name="Spencer D.F."/>
            <person name="Suzuki S."/>
            <person name="Worden A.Z."/>
            <person name="Zauner S."/>
            <person name="Barry K."/>
            <person name="Bell C."/>
            <person name="Bharti A.K."/>
            <person name="Crow J.A."/>
            <person name="Grimwood J."/>
            <person name="Kramer R."/>
            <person name="Lindquist E."/>
            <person name="Lucas S."/>
            <person name="Salamov A."/>
            <person name="McFadden G.I."/>
            <person name="Lane C.E."/>
            <person name="Keeling P.J."/>
            <person name="Gray M.W."/>
            <person name="Grigoriev I.V."/>
            <person name="Archibald J.M."/>
        </authorList>
    </citation>
    <scope>NUCLEOTIDE SEQUENCE</scope>
    <source>
        <strain evidence="2 4">CCMP2712</strain>
    </source>
</reference>
<feature type="compositionally biased region" description="Low complexity" evidence="1">
    <location>
        <begin position="47"/>
        <end position="62"/>
    </location>
</feature>
<evidence type="ECO:0000256" key="1">
    <source>
        <dbReference type="SAM" id="MobiDB-lite"/>
    </source>
</evidence>